<evidence type="ECO:0000313" key="4">
    <source>
        <dbReference type="Proteomes" id="UP001054837"/>
    </source>
</evidence>
<sequence>MSVLQGWKTGTVKRKLAWRSQQTKFLFTTVFFSLLLQHFILFRIGGGGWTAGVVLQLCARKGCSFRFASRINDGVVEETELSCGVHKRRERKTIQLENECKNGQKEVPFWHFILFRIGGGRVFGRCCSATMCKKRMFIRIRIARQGGGGGGDRVELRGTQEERKRNYPGGE</sequence>
<keyword evidence="2" id="KW-1133">Transmembrane helix</keyword>
<gene>
    <name evidence="3" type="ORF">CDAR_620201</name>
</gene>
<comment type="caution">
    <text evidence="3">The sequence shown here is derived from an EMBL/GenBank/DDBJ whole genome shotgun (WGS) entry which is preliminary data.</text>
</comment>
<evidence type="ECO:0008006" key="5">
    <source>
        <dbReference type="Google" id="ProtNLM"/>
    </source>
</evidence>
<dbReference type="Proteomes" id="UP001054837">
    <property type="component" value="Unassembled WGS sequence"/>
</dbReference>
<feature type="transmembrane region" description="Helical" evidence="2">
    <location>
        <begin position="25"/>
        <end position="42"/>
    </location>
</feature>
<evidence type="ECO:0000256" key="2">
    <source>
        <dbReference type="SAM" id="Phobius"/>
    </source>
</evidence>
<proteinExistence type="predicted"/>
<accession>A0AAV4VKS1</accession>
<dbReference type="EMBL" id="BPLQ01013219">
    <property type="protein sequence ID" value="GIY70688.1"/>
    <property type="molecule type" value="Genomic_DNA"/>
</dbReference>
<organism evidence="3 4">
    <name type="scientific">Caerostris darwini</name>
    <dbReference type="NCBI Taxonomy" id="1538125"/>
    <lineage>
        <taxon>Eukaryota</taxon>
        <taxon>Metazoa</taxon>
        <taxon>Ecdysozoa</taxon>
        <taxon>Arthropoda</taxon>
        <taxon>Chelicerata</taxon>
        <taxon>Arachnida</taxon>
        <taxon>Araneae</taxon>
        <taxon>Araneomorphae</taxon>
        <taxon>Entelegynae</taxon>
        <taxon>Araneoidea</taxon>
        <taxon>Araneidae</taxon>
        <taxon>Caerostris</taxon>
    </lineage>
</organism>
<feature type="compositionally biased region" description="Basic and acidic residues" evidence="1">
    <location>
        <begin position="152"/>
        <end position="165"/>
    </location>
</feature>
<feature type="region of interest" description="Disordered" evidence="1">
    <location>
        <begin position="146"/>
        <end position="171"/>
    </location>
</feature>
<evidence type="ECO:0000313" key="3">
    <source>
        <dbReference type="EMBL" id="GIY70688.1"/>
    </source>
</evidence>
<keyword evidence="2" id="KW-0812">Transmembrane</keyword>
<name>A0AAV4VKS1_9ARAC</name>
<evidence type="ECO:0000256" key="1">
    <source>
        <dbReference type="SAM" id="MobiDB-lite"/>
    </source>
</evidence>
<protein>
    <recommendedName>
        <fullName evidence="5">Transmembrane protein</fullName>
    </recommendedName>
</protein>
<keyword evidence="2" id="KW-0472">Membrane</keyword>
<keyword evidence="4" id="KW-1185">Reference proteome</keyword>
<reference evidence="3 4" key="1">
    <citation type="submission" date="2021-06" db="EMBL/GenBank/DDBJ databases">
        <title>Caerostris darwini draft genome.</title>
        <authorList>
            <person name="Kono N."/>
            <person name="Arakawa K."/>
        </authorList>
    </citation>
    <scope>NUCLEOTIDE SEQUENCE [LARGE SCALE GENOMIC DNA]</scope>
</reference>
<dbReference type="AlphaFoldDB" id="A0AAV4VKS1"/>